<organism evidence="2 3">
    <name type="scientific">Yersinia bercovieri ATCC 43970</name>
    <dbReference type="NCBI Taxonomy" id="349968"/>
    <lineage>
        <taxon>Bacteria</taxon>
        <taxon>Pseudomonadati</taxon>
        <taxon>Pseudomonadota</taxon>
        <taxon>Gammaproteobacteria</taxon>
        <taxon>Enterobacterales</taxon>
        <taxon>Yersiniaceae</taxon>
        <taxon>Yersinia</taxon>
    </lineage>
</organism>
<evidence type="ECO:0000313" key="2">
    <source>
        <dbReference type="EMBL" id="EEQ05944.1"/>
    </source>
</evidence>
<dbReference type="EMBL" id="AALC02000039">
    <property type="protein sequence ID" value="EEQ05944.1"/>
    <property type="molecule type" value="Genomic_DNA"/>
</dbReference>
<gene>
    <name evidence="2" type="ORF">yberc0001_21460</name>
</gene>
<evidence type="ECO:0000313" key="3">
    <source>
        <dbReference type="Proteomes" id="UP000010319"/>
    </source>
</evidence>
<reference evidence="2" key="1">
    <citation type="submission" date="2008-12" db="EMBL/GenBank/DDBJ databases">
        <title>Annotation of the Yersinia bercovieri ATCC 43970 genome.</title>
        <authorList>
            <person name="Read T.D."/>
            <person name="Akmal A."/>
            <person name="Bishop-Lilly K."/>
            <person name="Chen P.E."/>
            <person name="Cook C."/>
            <person name="Kiley M.P."/>
            <person name="Lentz S."/>
            <person name="Mateczun A."/>
            <person name="Nagarajan N."/>
            <person name="Nolan N."/>
            <person name="Osborne B.I."/>
            <person name="Pop M."/>
            <person name="Sozhamannan S."/>
            <person name="Stewart A.C."/>
            <person name="Sulakvelidze A."/>
            <person name="Thomason B."/>
            <person name="Willner K."/>
            <person name="Zwick M.E."/>
        </authorList>
    </citation>
    <scope>NUCLEOTIDE SEQUENCE [LARGE SCALE GENOMIC DNA]</scope>
    <source>
        <strain evidence="2">ATCC 43970</strain>
    </source>
</reference>
<sequence>MKTTSTPHDALFKQFMTRQETARDFLDIHLPPAPAENL</sequence>
<accession>A0ABM9XX23</accession>
<dbReference type="InterPro" id="IPR006842">
    <property type="entry name" value="Transposase_31"/>
</dbReference>
<proteinExistence type="predicted"/>
<comment type="caution">
    <text evidence="2">The sequence shown here is derived from an EMBL/GenBank/DDBJ whole genome shotgun (WGS) entry which is preliminary data.</text>
</comment>
<dbReference type="Proteomes" id="UP000010319">
    <property type="component" value="Unassembled WGS sequence"/>
</dbReference>
<evidence type="ECO:0000259" key="1">
    <source>
        <dbReference type="Pfam" id="PF04754"/>
    </source>
</evidence>
<protein>
    <recommendedName>
        <fullName evidence="1">Transposase (putative) YhgA-like domain-containing protein</fullName>
    </recommendedName>
</protein>
<keyword evidence="3" id="KW-1185">Reference proteome</keyword>
<dbReference type="Pfam" id="PF04754">
    <property type="entry name" value="Transposase_31"/>
    <property type="match status" value="1"/>
</dbReference>
<name>A0ABM9XX23_YERBE</name>
<feature type="domain" description="Transposase (putative) YhgA-like" evidence="1">
    <location>
        <begin position="6"/>
        <end position="33"/>
    </location>
</feature>